<reference evidence="3" key="2">
    <citation type="submission" date="2022-01" db="EMBL/GenBank/DDBJ databases">
        <authorList>
            <person name="Yamashiro T."/>
            <person name="Shiraishi A."/>
            <person name="Satake H."/>
            <person name="Nakayama K."/>
        </authorList>
    </citation>
    <scope>NUCLEOTIDE SEQUENCE</scope>
</reference>
<dbReference type="InterPro" id="IPR011009">
    <property type="entry name" value="Kinase-like_dom_sf"/>
</dbReference>
<dbReference type="InterPro" id="IPR035892">
    <property type="entry name" value="C2_domain_sf"/>
</dbReference>
<comment type="caution">
    <text evidence="3">The sequence shown here is derived from an EMBL/GenBank/DDBJ whole genome shotgun (WGS) entry which is preliminary data.</text>
</comment>
<dbReference type="EMBL" id="BQNB010017320">
    <property type="protein sequence ID" value="GJT61815.1"/>
    <property type="molecule type" value="Genomic_DNA"/>
</dbReference>
<dbReference type="InterPro" id="IPR000719">
    <property type="entry name" value="Prot_kinase_dom"/>
</dbReference>
<dbReference type="SMART" id="SM00220">
    <property type="entry name" value="S_TKc"/>
    <property type="match status" value="1"/>
</dbReference>
<dbReference type="Pfam" id="PF07714">
    <property type="entry name" value="PK_Tyr_Ser-Thr"/>
    <property type="match status" value="1"/>
</dbReference>
<dbReference type="Gene3D" id="1.10.510.10">
    <property type="entry name" value="Transferase(Phosphotransferase) domain 1"/>
    <property type="match status" value="1"/>
</dbReference>
<dbReference type="PROSITE" id="PS50004">
    <property type="entry name" value="C2"/>
    <property type="match status" value="1"/>
</dbReference>
<dbReference type="SUPFAM" id="SSF49562">
    <property type="entry name" value="C2 domain (Calcium/lipid-binding domain, CaLB)"/>
    <property type="match status" value="1"/>
</dbReference>
<evidence type="ECO:0000259" key="2">
    <source>
        <dbReference type="PROSITE" id="PS50011"/>
    </source>
</evidence>
<dbReference type="Proteomes" id="UP001151760">
    <property type="component" value="Unassembled WGS sequence"/>
</dbReference>
<evidence type="ECO:0000259" key="1">
    <source>
        <dbReference type="PROSITE" id="PS50004"/>
    </source>
</evidence>
<dbReference type="SMART" id="SM00239">
    <property type="entry name" value="C2"/>
    <property type="match status" value="1"/>
</dbReference>
<reference evidence="3" key="1">
    <citation type="journal article" date="2022" name="Int. J. Mol. Sci.">
        <title>Draft Genome of Tanacetum Coccineum: Genomic Comparison of Closely Related Tanacetum-Family Plants.</title>
        <authorList>
            <person name="Yamashiro T."/>
            <person name="Shiraishi A."/>
            <person name="Nakayama K."/>
            <person name="Satake H."/>
        </authorList>
    </citation>
    <scope>NUCLEOTIDE SEQUENCE</scope>
</reference>
<dbReference type="SUPFAM" id="SSF56112">
    <property type="entry name" value="Protein kinase-like (PK-like)"/>
    <property type="match status" value="1"/>
</dbReference>
<accession>A0ABQ5FFS5</accession>
<organism evidence="3 4">
    <name type="scientific">Tanacetum coccineum</name>
    <dbReference type="NCBI Taxonomy" id="301880"/>
    <lineage>
        <taxon>Eukaryota</taxon>
        <taxon>Viridiplantae</taxon>
        <taxon>Streptophyta</taxon>
        <taxon>Embryophyta</taxon>
        <taxon>Tracheophyta</taxon>
        <taxon>Spermatophyta</taxon>
        <taxon>Magnoliopsida</taxon>
        <taxon>eudicotyledons</taxon>
        <taxon>Gunneridae</taxon>
        <taxon>Pentapetalae</taxon>
        <taxon>asterids</taxon>
        <taxon>campanulids</taxon>
        <taxon>Asterales</taxon>
        <taxon>Asteraceae</taxon>
        <taxon>Asteroideae</taxon>
        <taxon>Anthemideae</taxon>
        <taxon>Anthemidinae</taxon>
        <taxon>Tanacetum</taxon>
    </lineage>
</organism>
<sequence>MAHMKEFEHLKIQLEAIYLATNNFSNENLIGQGGFWKLYKGIIDHSMGQETMVALRRLDRSFGQGNPDFWKEIIMMLSAYKHENIISLLGYCDDSGEKILAYEYASRKSLDRYFNNDELTWVRRLKICIGAARGLAYLHSSVGTQQRVLHRYIKSSNILLDENWNAKIADFGLSKFYPANKQFNEESSGSSTKESDVYSFGVVLFELLCGRLFISNNDGGRQTLIGLVRDCHKENKVNEIICGKIKDQITASSLKEFIAIAYRCLENDHLERPLMTEIVKALEGSLKCQCSDAGGSGGEKTKIAGILNVKLIRVVDLKKGNPYLILHLTDDNLNSKRKTSVHHGKVDPEWNEEFNLNVPDSHDQSLEIYIQNATSVEMHDVMGCVTFGIRSVTLNDTHNVYHKNRVTGAKIMLEMVYNPVTCYTAFEDVCPVPKASIGTPQGGGLLVVIVHYGHNLREKHHHNPYVSLLFRGESRRTMVCT</sequence>
<evidence type="ECO:0000313" key="3">
    <source>
        <dbReference type="EMBL" id="GJT61815.1"/>
    </source>
</evidence>
<dbReference type="CDD" id="cd00030">
    <property type="entry name" value="C2"/>
    <property type="match status" value="1"/>
</dbReference>
<name>A0ABQ5FFS5_9ASTR</name>
<gene>
    <name evidence="3" type="ORF">Tco_1005348</name>
</gene>
<keyword evidence="4" id="KW-1185">Reference proteome</keyword>
<dbReference type="InterPro" id="IPR001245">
    <property type="entry name" value="Ser-Thr/Tyr_kinase_cat_dom"/>
</dbReference>
<feature type="domain" description="C2" evidence="1">
    <location>
        <begin position="280"/>
        <end position="402"/>
    </location>
</feature>
<dbReference type="InterPro" id="IPR045272">
    <property type="entry name" value="ANXUR1/2-like"/>
</dbReference>
<dbReference type="Gene3D" id="2.60.40.150">
    <property type="entry name" value="C2 domain"/>
    <property type="match status" value="1"/>
</dbReference>
<evidence type="ECO:0000313" key="4">
    <source>
        <dbReference type="Proteomes" id="UP001151760"/>
    </source>
</evidence>
<dbReference type="Gene3D" id="3.30.200.20">
    <property type="entry name" value="Phosphorylase Kinase, domain 1"/>
    <property type="match status" value="1"/>
</dbReference>
<dbReference type="PANTHER" id="PTHR27003">
    <property type="entry name" value="OS07G0166700 PROTEIN"/>
    <property type="match status" value="1"/>
</dbReference>
<dbReference type="PROSITE" id="PS50011">
    <property type="entry name" value="PROTEIN_KINASE_DOM"/>
    <property type="match status" value="1"/>
</dbReference>
<dbReference type="PANTHER" id="PTHR27003:SF359">
    <property type="entry name" value="SERINE_THREONINE-PROTEIN KINASE UNC-51-RELATED"/>
    <property type="match status" value="1"/>
</dbReference>
<dbReference type="InterPro" id="IPR000008">
    <property type="entry name" value="C2_dom"/>
</dbReference>
<feature type="domain" description="Protein kinase" evidence="2">
    <location>
        <begin position="24"/>
        <end position="286"/>
    </location>
</feature>
<dbReference type="Pfam" id="PF00168">
    <property type="entry name" value="C2"/>
    <property type="match status" value="1"/>
</dbReference>
<protein>
    <submittedName>
        <fullName evidence="3">C2 domain-containing protein</fullName>
    </submittedName>
</protein>
<proteinExistence type="predicted"/>